<dbReference type="PROSITE" id="PS51257">
    <property type="entry name" value="PROKAR_LIPOPROTEIN"/>
    <property type="match status" value="1"/>
</dbReference>
<reference evidence="1" key="1">
    <citation type="submission" date="2017-12" db="EMBL/GenBank/DDBJ databases">
        <authorList>
            <person name="Thomas-White K."/>
            <person name="Wolfe A.J."/>
        </authorList>
    </citation>
    <scope>NUCLEOTIDE SEQUENCE</scope>
    <source>
        <strain evidence="1">UMB0763</strain>
    </source>
</reference>
<evidence type="ECO:0000313" key="2">
    <source>
        <dbReference type="Proteomes" id="UP000234560"/>
    </source>
</evidence>
<gene>
    <name evidence="1" type="ORF">CYJ47_04270</name>
</gene>
<dbReference type="RefSeq" id="WP_101679178.1">
    <property type="nucleotide sequence ID" value="NZ_CP136958.1"/>
</dbReference>
<organism evidence="1 2">
    <name type="scientific">Corynebacterium pyruviciproducens</name>
    <dbReference type="NCBI Taxonomy" id="598660"/>
    <lineage>
        <taxon>Bacteria</taxon>
        <taxon>Bacillati</taxon>
        <taxon>Actinomycetota</taxon>
        <taxon>Actinomycetes</taxon>
        <taxon>Mycobacteriales</taxon>
        <taxon>Corynebacteriaceae</taxon>
        <taxon>Corynebacterium</taxon>
    </lineage>
</organism>
<accession>A0AAF0YXH9</accession>
<evidence type="ECO:0008006" key="3">
    <source>
        <dbReference type="Google" id="ProtNLM"/>
    </source>
</evidence>
<sequence>MRWIFCGKTSGPSLARRVKAGVVGGAMCLAGLSGCRQFDSAPEFRPYEDQLGPDSGESIDSYVARTPFTAPEAPTWAMVTFTHPLPFAEAARFAQSYAPERVNQLVFPDRAPGSVPEPSDYASREKLFELYGRLAGAEAVSGLVVRADPVALTGMNEDSRVFHVEALPPDATWGFIGVRPVRL</sequence>
<name>A0AAF0YXH9_9CORY</name>
<dbReference type="KEGG" id="cpyr:CYJ47_04270"/>
<dbReference type="EMBL" id="CP136958">
    <property type="protein sequence ID" value="WOT02993.1"/>
    <property type="molecule type" value="Genomic_DNA"/>
</dbReference>
<reference evidence="1" key="2">
    <citation type="submission" date="2023-10" db="EMBL/GenBank/DDBJ databases">
        <authorList>
            <person name="Choi B."/>
        </authorList>
    </citation>
    <scope>NUCLEOTIDE SEQUENCE</scope>
    <source>
        <strain evidence="1">UMB0763</strain>
    </source>
</reference>
<proteinExistence type="predicted"/>
<evidence type="ECO:0000313" key="1">
    <source>
        <dbReference type="EMBL" id="WOT02993.1"/>
    </source>
</evidence>
<dbReference type="AlphaFoldDB" id="A0AAF0YXH9"/>
<dbReference type="Proteomes" id="UP000234560">
    <property type="component" value="Chromosome"/>
</dbReference>
<protein>
    <recommendedName>
        <fullName evidence="3">Lipoprotein</fullName>
    </recommendedName>
</protein>